<proteinExistence type="inferred from homology"/>
<dbReference type="Proteomes" id="UP000671828">
    <property type="component" value="Chromosome"/>
</dbReference>
<feature type="chain" id="PRO_5035796933" evidence="2">
    <location>
        <begin position="24"/>
        <end position="198"/>
    </location>
</feature>
<dbReference type="EC" id="1.15.1.1" evidence="3"/>
<dbReference type="GO" id="GO:0004784">
    <property type="term" value="F:superoxide dismutase activity"/>
    <property type="evidence" value="ECO:0007669"/>
    <property type="project" value="UniProtKB-EC"/>
</dbReference>
<organism evidence="4 5">
    <name type="scientific">Saccharothrix algeriensis</name>
    <dbReference type="NCBI Taxonomy" id="173560"/>
    <lineage>
        <taxon>Bacteria</taxon>
        <taxon>Bacillati</taxon>
        <taxon>Actinomycetota</taxon>
        <taxon>Actinomycetes</taxon>
        <taxon>Pseudonocardiales</taxon>
        <taxon>Pseudonocardiaceae</taxon>
        <taxon>Saccharothrix</taxon>
    </lineage>
</organism>
<evidence type="ECO:0000313" key="5">
    <source>
        <dbReference type="Proteomes" id="UP000671828"/>
    </source>
</evidence>
<keyword evidence="2" id="KW-0732">Signal</keyword>
<keyword evidence="6" id="KW-1185">Reference proteome</keyword>
<evidence type="ECO:0000256" key="1">
    <source>
        <dbReference type="ARBA" id="ARBA00010457"/>
    </source>
</evidence>
<evidence type="ECO:0000256" key="2">
    <source>
        <dbReference type="SAM" id="SignalP"/>
    </source>
</evidence>
<dbReference type="Proteomes" id="UP001195724">
    <property type="component" value="Unassembled WGS sequence"/>
</dbReference>
<dbReference type="RefSeq" id="WP_204841057.1">
    <property type="nucleotide sequence ID" value="NZ_JAFBCL010000001.1"/>
</dbReference>
<reference evidence="4" key="2">
    <citation type="submission" date="2021-04" db="EMBL/GenBank/DDBJ databases">
        <title>Saccharothrix algeriensis WGS.</title>
        <authorList>
            <person name="Stuskova K."/>
            <person name="Hakalova E."/>
            <person name="Tebbal A.B."/>
            <person name="Eichmeier A."/>
        </authorList>
    </citation>
    <scope>NUCLEOTIDE SEQUENCE</scope>
    <source>
        <strain evidence="4">NRRL B-24137</strain>
    </source>
</reference>
<evidence type="ECO:0000313" key="6">
    <source>
        <dbReference type="Proteomes" id="UP001195724"/>
    </source>
</evidence>
<keyword evidence="3" id="KW-0560">Oxidoreductase</keyword>
<comment type="similarity">
    <text evidence="1">Belongs to the Cu-Zn superoxide dismutase family.</text>
</comment>
<dbReference type="InterPro" id="IPR036423">
    <property type="entry name" value="SOD-like_Cu/Zn_dom_sf"/>
</dbReference>
<accession>A0A8T8I2Q3</accession>
<evidence type="ECO:0000313" key="4">
    <source>
        <dbReference type="EMBL" id="QTR04264.1"/>
    </source>
</evidence>
<feature type="signal peptide" evidence="2">
    <location>
        <begin position="1"/>
        <end position="23"/>
    </location>
</feature>
<dbReference type="AlphaFoldDB" id="A0A8T8I2Q3"/>
<dbReference type="EMBL" id="CP072788">
    <property type="protein sequence ID" value="QTR04264.1"/>
    <property type="molecule type" value="Genomic_DNA"/>
</dbReference>
<dbReference type="SUPFAM" id="SSF49329">
    <property type="entry name" value="Cu,Zn superoxide dismutase-like"/>
    <property type="match status" value="1"/>
</dbReference>
<dbReference type="EMBL" id="JAFBCL010000001">
    <property type="protein sequence ID" value="MBM7810031.1"/>
    <property type="molecule type" value="Genomic_DNA"/>
</dbReference>
<reference evidence="3 6" key="1">
    <citation type="submission" date="2021-01" db="EMBL/GenBank/DDBJ databases">
        <title>Sequencing the genomes of 1000 actinobacteria strains.</title>
        <authorList>
            <person name="Klenk H.-P."/>
        </authorList>
    </citation>
    <scope>NUCLEOTIDE SEQUENCE [LARGE SCALE GENOMIC DNA]</scope>
    <source>
        <strain evidence="3 6">DSM 44581</strain>
    </source>
</reference>
<name>A0A8T8I2Q3_9PSEU</name>
<gene>
    <name evidence="4" type="ORF">J7S33_04785</name>
    <name evidence="3" type="ORF">JOE68_000896</name>
</gene>
<dbReference type="Gene3D" id="2.60.40.200">
    <property type="entry name" value="Superoxide dismutase, copper/zinc binding domain"/>
    <property type="match status" value="1"/>
</dbReference>
<sequence length="198" mass="20733">MKRLLPLLGAATALVAAAGTALAYSPDQPVGSDGFGHGRGGVVVTHGRFAPPATATNAFTYDTALIAPGAKVMVVATPKWRSTKVQLSVYGLVPNRTYGSHAHQKQCGQLPADSGAHHQHVVDPNQPSVDPAYANPTNEIWLDFTTDARGRATVTTTVPWRFDDRRAGSVVIHAEKTATEPGKAGTAGPRVGCATVKF</sequence>
<evidence type="ECO:0000313" key="3">
    <source>
        <dbReference type="EMBL" id="MBM7810031.1"/>
    </source>
</evidence>
<dbReference type="GO" id="GO:0046872">
    <property type="term" value="F:metal ion binding"/>
    <property type="evidence" value="ECO:0007669"/>
    <property type="project" value="InterPro"/>
</dbReference>
<protein>
    <submittedName>
        <fullName evidence="3">Cu-Zn family superoxide dismutase</fullName>
        <ecNumber evidence="3">1.15.1.1</ecNumber>
    </submittedName>
    <submittedName>
        <fullName evidence="4">Superoxide dismutase family protein</fullName>
    </submittedName>
</protein>